<dbReference type="EMBL" id="JAMTCO010000005">
    <property type="protein sequence ID" value="MCP2269568.1"/>
    <property type="molecule type" value="Genomic_DNA"/>
</dbReference>
<feature type="compositionally biased region" description="Polar residues" evidence="1">
    <location>
        <begin position="12"/>
        <end position="38"/>
    </location>
</feature>
<dbReference type="Proteomes" id="UP001205185">
    <property type="component" value="Unassembled WGS sequence"/>
</dbReference>
<comment type="caution">
    <text evidence="2">The sequence shown here is derived from an EMBL/GenBank/DDBJ whole genome shotgun (WGS) entry which is preliminary data.</text>
</comment>
<name>A0ABT1IAH3_9PSEU</name>
<evidence type="ECO:0000313" key="3">
    <source>
        <dbReference type="Proteomes" id="UP001205185"/>
    </source>
</evidence>
<evidence type="ECO:0000313" key="2">
    <source>
        <dbReference type="EMBL" id="MCP2269568.1"/>
    </source>
</evidence>
<feature type="compositionally biased region" description="Polar residues" evidence="1">
    <location>
        <begin position="278"/>
        <end position="294"/>
    </location>
</feature>
<feature type="compositionally biased region" description="Low complexity" evidence="1">
    <location>
        <begin position="76"/>
        <end position="93"/>
    </location>
</feature>
<accession>A0ABT1IAH3</accession>
<gene>
    <name evidence="2" type="ORF">LV75_002057</name>
</gene>
<feature type="region of interest" description="Disordered" evidence="1">
    <location>
        <begin position="1"/>
        <end position="102"/>
    </location>
</feature>
<feature type="region of interest" description="Disordered" evidence="1">
    <location>
        <begin position="231"/>
        <end position="261"/>
    </location>
</feature>
<reference evidence="2 3" key="1">
    <citation type="submission" date="2022-06" db="EMBL/GenBank/DDBJ databases">
        <title>Genomic Encyclopedia of Archaeal and Bacterial Type Strains, Phase II (KMG-II): from individual species to whole genera.</title>
        <authorList>
            <person name="Goeker M."/>
        </authorList>
    </citation>
    <scope>NUCLEOTIDE SEQUENCE [LARGE SCALE GENOMIC DNA]</scope>
    <source>
        <strain evidence="2 3">DSM 44255</strain>
    </source>
</reference>
<keyword evidence="3" id="KW-1185">Reference proteome</keyword>
<organism evidence="2 3">
    <name type="scientific">Actinokineospora diospyrosa</name>
    <dbReference type="NCBI Taxonomy" id="103728"/>
    <lineage>
        <taxon>Bacteria</taxon>
        <taxon>Bacillati</taxon>
        <taxon>Actinomycetota</taxon>
        <taxon>Actinomycetes</taxon>
        <taxon>Pseudonocardiales</taxon>
        <taxon>Pseudonocardiaceae</taxon>
        <taxon>Actinokineospora</taxon>
    </lineage>
</organism>
<feature type="region of interest" description="Disordered" evidence="1">
    <location>
        <begin position="273"/>
        <end position="353"/>
    </location>
</feature>
<evidence type="ECO:0000256" key="1">
    <source>
        <dbReference type="SAM" id="MobiDB-lite"/>
    </source>
</evidence>
<feature type="compositionally biased region" description="Pro residues" evidence="1">
    <location>
        <begin position="53"/>
        <end position="75"/>
    </location>
</feature>
<sequence>MLSQVRRESALAASQPSDPRQPLAPSQPSSGPARTHLTSPYPLATCGVIPARPSQPSPAPGHPAPAMPPQPPSGSAPPHSAGPWTLGRCGARPARPRRPCQPSPWTLGPCGANWPSVRSAPARLPSAWTVGVAGARLARWGGLVLRGGTTPVAFPRGRACFWAPALRFCVGCCRGPAQNKFAPSSLSHCRVSRRCCRQATRRFPEPKAEARIPCHAHPTTAHAKINLTESPQIHSLPRSTDKPGPATNALWTTEPVVDNPPPQRIRKIIRRKTPDIQLTEQGRQNAGVNRSLWTTRPLVDKQPQPSTQDHLSQEPPMPSPPSSTDKSGAAADACAQPRPPTPASPRTGSTIQA</sequence>
<proteinExistence type="predicted"/>
<protein>
    <submittedName>
        <fullName evidence="2">Uncharacterized protein</fullName>
    </submittedName>
</protein>
<feature type="compositionally biased region" description="Polar residues" evidence="1">
    <location>
        <begin position="344"/>
        <end position="353"/>
    </location>
</feature>